<feature type="domain" description="Reverse transcriptase" evidence="1">
    <location>
        <begin position="123"/>
        <end position="351"/>
    </location>
</feature>
<dbReference type="InterPro" id="IPR043502">
    <property type="entry name" value="DNA/RNA_pol_sf"/>
</dbReference>
<dbReference type="AlphaFoldDB" id="A0AAN8K9D8"/>
<name>A0AAN8K9D8_PATCE</name>
<gene>
    <name evidence="2" type="ORF">SNE40_002842</name>
</gene>
<dbReference type="Pfam" id="PF00078">
    <property type="entry name" value="RVT_1"/>
    <property type="match status" value="1"/>
</dbReference>
<organism evidence="2 3">
    <name type="scientific">Patella caerulea</name>
    <name type="common">Rayed Mediterranean limpet</name>
    <dbReference type="NCBI Taxonomy" id="87958"/>
    <lineage>
        <taxon>Eukaryota</taxon>
        <taxon>Metazoa</taxon>
        <taxon>Spiralia</taxon>
        <taxon>Lophotrochozoa</taxon>
        <taxon>Mollusca</taxon>
        <taxon>Gastropoda</taxon>
        <taxon>Patellogastropoda</taxon>
        <taxon>Patelloidea</taxon>
        <taxon>Patellidae</taxon>
        <taxon>Patella</taxon>
    </lineage>
</organism>
<dbReference type="EMBL" id="JAZGQO010000002">
    <property type="protein sequence ID" value="KAK6191097.1"/>
    <property type="molecule type" value="Genomic_DNA"/>
</dbReference>
<dbReference type="PROSITE" id="PS50878">
    <property type="entry name" value="RT_POL"/>
    <property type="match status" value="1"/>
</dbReference>
<evidence type="ECO:0000259" key="1">
    <source>
        <dbReference type="PROSITE" id="PS50878"/>
    </source>
</evidence>
<keyword evidence="3" id="KW-1185">Reference proteome</keyword>
<dbReference type="Proteomes" id="UP001347796">
    <property type="component" value="Unassembled WGS sequence"/>
</dbReference>
<sequence>MVLRSRKQNSTKCNYLSVDGTTLRDNPSILTGWASHFESVFKNNNDDRYNNEFFESVSSKIAELRSSYNPAGGNWRQFSCTPHEVDLICRKLNKAADINGVVYEHLIHGDRNLYEHLSNLFNNILRFNIIPSQWRHSVIIPIFKGGNKPKSDANSYRGISLTPTSCKIFEKILEPRIFNKTKLPDFPNRQQVAYQRGLSSIHASFNLQETIYHHLERSNKLHVAFLDSTKAFDSVWHNGLLLKLHEIDLDASLWSVVDNMYTNMTSCVRLNGDYSRNFTLQRGVRQGGVLSAKFYLLYINSLLNYISESRYGARVLNVSMGCPTQADDIAVASPTLYGLQNLLNICERYSS</sequence>
<evidence type="ECO:0000313" key="3">
    <source>
        <dbReference type="Proteomes" id="UP001347796"/>
    </source>
</evidence>
<protein>
    <recommendedName>
        <fullName evidence="1">Reverse transcriptase domain-containing protein</fullName>
    </recommendedName>
</protein>
<proteinExistence type="predicted"/>
<dbReference type="InterPro" id="IPR000477">
    <property type="entry name" value="RT_dom"/>
</dbReference>
<reference evidence="2 3" key="1">
    <citation type="submission" date="2024-01" db="EMBL/GenBank/DDBJ databases">
        <title>The genome of the rayed Mediterranean limpet Patella caerulea (Linnaeus, 1758).</title>
        <authorList>
            <person name="Anh-Thu Weber A."/>
            <person name="Halstead-Nussloch G."/>
        </authorList>
    </citation>
    <scope>NUCLEOTIDE SEQUENCE [LARGE SCALE GENOMIC DNA]</scope>
    <source>
        <strain evidence="2">AATW-2023a</strain>
        <tissue evidence="2">Whole specimen</tissue>
    </source>
</reference>
<evidence type="ECO:0000313" key="2">
    <source>
        <dbReference type="EMBL" id="KAK6191097.1"/>
    </source>
</evidence>
<comment type="caution">
    <text evidence="2">The sequence shown here is derived from an EMBL/GenBank/DDBJ whole genome shotgun (WGS) entry which is preliminary data.</text>
</comment>
<dbReference type="PANTHER" id="PTHR19446">
    <property type="entry name" value="REVERSE TRANSCRIPTASES"/>
    <property type="match status" value="1"/>
</dbReference>
<accession>A0AAN8K9D8</accession>
<dbReference type="CDD" id="cd01650">
    <property type="entry name" value="RT_nLTR_like"/>
    <property type="match status" value="1"/>
</dbReference>
<dbReference type="SUPFAM" id="SSF56672">
    <property type="entry name" value="DNA/RNA polymerases"/>
    <property type="match status" value="1"/>
</dbReference>